<dbReference type="OrthoDB" id="10267969at2759"/>
<dbReference type="InParanoid" id="A0A2N3N858"/>
<evidence type="ECO:0000313" key="7">
    <source>
        <dbReference type="EMBL" id="PKS08640.1"/>
    </source>
</evidence>
<dbReference type="STRING" id="41688.A0A2N3N858"/>
<protein>
    <submittedName>
        <fullName evidence="7">Uncharacterized protein</fullName>
    </submittedName>
</protein>
<evidence type="ECO:0000256" key="4">
    <source>
        <dbReference type="ARBA" id="ARBA00022989"/>
    </source>
</evidence>
<comment type="similarity">
    <text evidence="2 6">Belongs to the peroxisomal membrane protein PXMP2/4 family.</text>
</comment>
<keyword evidence="8" id="KW-1185">Reference proteome</keyword>
<dbReference type="VEuPathDB" id="FungiDB:jhhlp_005027"/>
<keyword evidence="4 6" id="KW-1133">Transmembrane helix</keyword>
<dbReference type="PANTHER" id="PTHR11266:SF80">
    <property type="entry name" value="PEROXISOMAL MEMBRANE PROTEIN 2"/>
    <property type="match status" value="1"/>
</dbReference>
<accession>A0A2N3N858</accession>
<dbReference type="Pfam" id="PF04117">
    <property type="entry name" value="Mpv17_PMP22"/>
    <property type="match status" value="1"/>
</dbReference>
<dbReference type="InterPro" id="IPR007248">
    <property type="entry name" value="Mpv17_PMP22"/>
</dbReference>
<sequence>MRRALNLRLACQGMAMKVSANLVVQGLAHRRSPETSPFDGQQVLEFALYGFIGSQVGNVVQYLLEDWFPTGTSQGGEVLPATMASGQIEKKDDDSSLAGKGRTCLRISPDLIWRNVLAKLVLDQTFGLFISGCVFLICTNIARVPHPLMVVQVIEQKIFALVRAGWHIWPLVAICNYLWVPVRSRVLVAVFVGFGWSIFLSIFARK</sequence>
<evidence type="ECO:0000256" key="3">
    <source>
        <dbReference type="ARBA" id="ARBA00022692"/>
    </source>
</evidence>
<evidence type="ECO:0000313" key="8">
    <source>
        <dbReference type="Proteomes" id="UP000233524"/>
    </source>
</evidence>
<gene>
    <name evidence="7" type="ORF">jhhlp_005027</name>
</gene>
<feature type="transmembrane region" description="Helical" evidence="6">
    <location>
        <begin position="126"/>
        <end position="146"/>
    </location>
</feature>
<keyword evidence="5 6" id="KW-0472">Membrane</keyword>
<dbReference type="PANTHER" id="PTHR11266">
    <property type="entry name" value="PEROXISOMAL MEMBRANE PROTEIN 2, PXMP2 MPV17"/>
    <property type="match status" value="1"/>
</dbReference>
<keyword evidence="3 6" id="KW-0812">Transmembrane</keyword>
<evidence type="ECO:0000256" key="5">
    <source>
        <dbReference type="ARBA" id="ARBA00023136"/>
    </source>
</evidence>
<comment type="caution">
    <text evidence="7">The sequence shown here is derived from an EMBL/GenBank/DDBJ whole genome shotgun (WGS) entry which is preliminary data.</text>
</comment>
<dbReference type="GO" id="GO:0005778">
    <property type="term" value="C:peroxisomal membrane"/>
    <property type="evidence" value="ECO:0007669"/>
    <property type="project" value="TreeGrafter"/>
</dbReference>
<feature type="transmembrane region" description="Helical" evidence="6">
    <location>
        <begin position="158"/>
        <end position="180"/>
    </location>
</feature>
<dbReference type="Proteomes" id="UP000233524">
    <property type="component" value="Unassembled WGS sequence"/>
</dbReference>
<evidence type="ECO:0000256" key="1">
    <source>
        <dbReference type="ARBA" id="ARBA00004141"/>
    </source>
</evidence>
<feature type="transmembrane region" description="Helical" evidence="6">
    <location>
        <begin position="186"/>
        <end position="204"/>
    </location>
</feature>
<organism evidence="7 8">
    <name type="scientific">Lomentospora prolificans</name>
    <dbReference type="NCBI Taxonomy" id="41688"/>
    <lineage>
        <taxon>Eukaryota</taxon>
        <taxon>Fungi</taxon>
        <taxon>Dikarya</taxon>
        <taxon>Ascomycota</taxon>
        <taxon>Pezizomycotina</taxon>
        <taxon>Sordariomycetes</taxon>
        <taxon>Hypocreomycetidae</taxon>
        <taxon>Microascales</taxon>
        <taxon>Microascaceae</taxon>
        <taxon>Lomentospora</taxon>
    </lineage>
</organism>
<comment type="subcellular location">
    <subcellularLocation>
        <location evidence="1">Membrane</location>
        <topology evidence="1">Multi-pass membrane protein</topology>
    </subcellularLocation>
</comment>
<evidence type="ECO:0000256" key="2">
    <source>
        <dbReference type="ARBA" id="ARBA00006824"/>
    </source>
</evidence>
<reference evidence="7 8" key="1">
    <citation type="journal article" date="2017" name="G3 (Bethesda)">
        <title>First Draft Genome Sequence of the Pathogenic Fungus Lomentospora prolificans (Formerly Scedosporium prolificans).</title>
        <authorList>
            <person name="Luo R."/>
            <person name="Zimin A."/>
            <person name="Workman R."/>
            <person name="Fan Y."/>
            <person name="Pertea G."/>
            <person name="Grossman N."/>
            <person name="Wear M.P."/>
            <person name="Jia B."/>
            <person name="Miller H."/>
            <person name="Casadevall A."/>
            <person name="Timp W."/>
            <person name="Zhang S.X."/>
            <person name="Salzberg S.L."/>
        </authorList>
    </citation>
    <scope>NUCLEOTIDE SEQUENCE [LARGE SCALE GENOMIC DNA]</scope>
    <source>
        <strain evidence="7 8">JHH-5317</strain>
    </source>
</reference>
<name>A0A2N3N858_9PEZI</name>
<dbReference type="AlphaFoldDB" id="A0A2N3N858"/>
<dbReference type="EMBL" id="NLAX01000095">
    <property type="protein sequence ID" value="PKS08640.1"/>
    <property type="molecule type" value="Genomic_DNA"/>
</dbReference>
<evidence type="ECO:0000256" key="6">
    <source>
        <dbReference type="RuleBase" id="RU363053"/>
    </source>
</evidence>
<proteinExistence type="inferred from homology"/>